<organism evidence="2 3">
    <name type="scientific">Methylotenera oryzisoli</name>
    <dbReference type="NCBI Taxonomy" id="2080758"/>
    <lineage>
        <taxon>Bacteria</taxon>
        <taxon>Pseudomonadati</taxon>
        <taxon>Pseudomonadota</taxon>
        <taxon>Betaproteobacteria</taxon>
        <taxon>Nitrosomonadales</taxon>
        <taxon>Methylophilaceae</taxon>
        <taxon>Methylotenera</taxon>
    </lineage>
</organism>
<keyword evidence="3" id="KW-1185">Reference proteome</keyword>
<dbReference type="EMBL" id="PQVH01000008">
    <property type="protein sequence ID" value="TFW71930.1"/>
    <property type="molecule type" value="Genomic_DNA"/>
</dbReference>
<dbReference type="CDD" id="cd14797">
    <property type="entry name" value="DUF302"/>
    <property type="match status" value="1"/>
</dbReference>
<dbReference type="InterPro" id="IPR035923">
    <property type="entry name" value="TT1751-like_sf"/>
</dbReference>
<accession>A0A4Y9VSX2</accession>
<sequence length="172" mass="19254">MVSCCFKQPNLALKDNALIGQVRPGMPAIDPSSAIYELPVNANVSYQDLVESLKSISEGINFVNPANFPIGEHMKLRGVDSQGIKEVRSFCNLSMGTEIILDHPEFLVFAPCRVAIYEKRDGNNKPQLYIAMDRPTFDLKSIKHPTERAKKSAQELETKLLEIMDKARKGDF</sequence>
<evidence type="ECO:0000313" key="3">
    <source>
        <dbReference type="Proteomes" id="UP000297706"/>
    </source>
</evidence>
<comment type="caution">
    <text evidence="2">The sequence shown here is derived from an EMBL/GenBank/DDBJ whole genome shotgun (WGS) entry which is preliminary data.</text>
</comment>
<dbReference type="Pfam" id="PF03625">
    <property type="entry name" value="DUF302"/>
    <property type="match status" value="1"/>
</dbReference>
<evidence type="ECO:0000259" key="1">
    <source>
        <dbReference type="Pfam" id="PF03625"/>
    </source>
</evidence>
<dbReference type="AlphaFoldDB" id="A0A4Y9VSX2"/>
<dbReference type="SUPFAM" id="SSF103247">
    <property type="entry name" value="TT1751-like"/>
    <property type="match status" value="1"/>
</dbReference>
<proteinExistence type="predicted"/>
<dbReference type="Proteomes" id="UP000297706">
    <property type="component" value="Unassembled WGS sequence"/>
</dbReference>
<gene>
    <name evidence="2" type="ORF">C3Y98_06205</name>
</gene>
<dbReference type="InterPro" id="IPR005180">
    <property type="entry name" value="DUF302"/>
</dbReference>
<evidence type="ECO:0000313" key="2">
    <source>
        <dbReference type="EMBL" id="TFW71930.1"/>
    </source>
</evidence>
<feature type="domain" description="DUF302" evidence="1">
    <location>
        <begin position="86"/>
        <end position="123"/>
    </location>
</feature>
<dbReference type="Gene3D" id="3.30.310.70">
    <property type="entry name" value="TT1751-like domain"/>
    <property type="match status" value="1"/>
</dbReference>
<reference evidence="2 3" key="1">
    <citation type="submission" date="2018-02" db="EMBL/GenBank/DDBJ databases">
        <title>A novel lanthanide dependent methylotroph, Methylotenera sp. La3113.</title>
        <authorList>
            <person name="Lv H."/>
            <person name="Tani A."/>
        </authorList>
    </citation>
    <scope>NUCLEOTIDE SEQUENCE [LARGE SCALE GENOMIC DNA]</scope>
    <source>
        <strain evidence="2 3">La3113</strain>
    </source>
</reference>
<protein>
    <recommendedName>
        <fullName evidence="1">DUF302 domain-containing protein</fullName>
    </recommendedName>
</protein>
<name>A0A4Y9VSX2_9PROT</name>
<dbReference type="OrthoDB" id="9783833at2"/>